<comment type="subcellular location">
    <subcellularLocation>
        <location evidence="1">Cell membrane</location>
        <topology evidence="1">Multi-pass membrane protein</topology>
    </subcellularLocation>
    <subcellularLocation>
        <location evidence="6">Membrane</location>
        <topology evidence="6">Multi-pass membrane protein</topology>
    </subcellularLocation>
</comment>
<dbReference type="SUPFAM" id="SSF58113">
    <property type="entry name" value="Apolipoprotein A-I"/>
    <property type="match status" value="1"/>
</dbReference>
<dbReference type="GO" id="GO:0017038">
    <property type="term" value="P:protein import"/>
    <property type="evidence" value="ECO:0007669"/>
    <property type="project" value="TreeGrafter"/>
</dbReference>
<keyword evidence="5 8" id="KW-0472">Membrane</keyword>
<evidence type="ECO:0000313" key="10">
    <source>
        <dbReference type="EMBL" id="VFJ88022.1"/>
    </source>
</evidence>
<keyword evidence="3 8" id="KW-0812">Transmembrane</keyword>
<dbReference type="EMBL" id="CAADFI010000007">
    <property type="protein sequence ID" value="VFJ89991.1"/>
    <property type="molecule type" value="Genomic_DNA"/>
</dbReference>
<feature type="compositionally biased region" description="Low complexity" evidence="7">
    <location>
        <begin position="67"/>
        <end position="80"/>
    </location>
</feature>
<keyword evidence="6" id="KW-0653">Protein transport</keyword>
<keyword evidence="4 8" id="KW-1133">Transmembrane helix</keyword>
<feature type="region of interest" description="Disordered" evidence="7">
    <location>
        <begin position="39"/>
        <end position="94"/>
    </location>
</feature>
<evidence type="ECO:0000256" key="1">
    <source>
        <dbReference type="ARBA" id="ARBA00004651"/>
    </source>
</evidence>
<evidence type="ECO:0000256" key="6">
    <source>
        <dbReference type="RuleBase" id="RU004057"/>
    </source>
</evidence>
<name>A0A450UCB3_9GAMM</name>
<dbReference type="GO" id="GO:0005886">
    <property type="term" value="C:plasma membrane"/>
    <property type="evidence" value="ECO:0007669"/>
    <property type="project" value="UniProtKB-SubCell"/>
</dbReference>
<dbReference type="PANTHER" id="PTHR30625:SF11">
    <property type="entry name" value="MOTA_TOLQ_EXBB PROTON CHANNEL DOMAIN-CONTAINING PROTEIN"/>
    <property type="match status" value="1"/>
</dbReference>
<dbReference type="InterPro" id="IPR002898">
    <property type="entry name" value="MotA_ExbB_proton_chnl"/>
</dbReference>
<evidence type="ECO:0000256" key="2">
    <source>
        <dbReference type="ARBA" id="ARBA00022475"/>
    </source>
</evidence>
<feature type="transmembrane region" description="Helical" evidence="8">
    <location>
        <begin position="244"/>
        <end position="272"/>
    </location>
</feature>
<evidence type="ECO:0000256" key="3">
    <source>
        <dbReference type="ARBA" id="ARBA00022692"/>
    </source>
</evidence>
<evidence type="ECO:0000313" key="11">
    <source>
        <dbReference type="EMBL" id="VFJ89991.1"/>
    </source>
</evidence>
<gene>
    <name evidence="10" type="ORF">BECKH772A_GA0070896_1000624</name>
    <name evidence="11" type="ORF">BECKH772B_GA0070898_1000724</name>
    <name evidence="12" type="ORF">BECKH772C_GA0070978_1000624</name>
</gene>
<evidence type="ECO:0000256" key="8">
    <source>
        <dbReference type="SAM" id="Phobius"/>
    </source>
</evidence>
<dbReference type="InterPro" id="IPR050790">
    <property type="entry name" value="ExbB/TolQ_transport"/>
</dbReference>
<keyword evidence="6" id="KW-0813">Transport</keyword>
<dbReference type="Pfam" id="PF01618">
    <property type="entry name" value="MotA_ExbB"/>
    <property type="match status" value="1"/>
</dbReference>
<protein>
    <submittedName>
        <fullName evidence="11">Biopolymer transport protein ExbB/TolQ</fullName>
    </submittedName>
</protein>
<evidence type="ECO:0000256" key="5">
    <source>
        <dbReference type="ARBA" id="ARBA00023136"/>
    </source>
</evidence>
<dbReference type="EMBL" id="CAADFG010000006">
    <property type="protein sequence ID" value="VFJ88022.1"/>
    <property type="molecule type" value="Genomic_DNA"/>
</dbReference>
<feature type="transmembrane region" description="Helical" evidence="8">
    <location>
        <begin position="132"/>
        <end position="151"/>
    </location>
</feature>
<feature type="domain" description="MotA/TolQ/ExbB proton channel" evidence="9">
    <location>
        <begin position="206"/>
        <end position="328"/>
    </location>
</feature>
<accession>A0A450UCB3</accession>
<dbReference type="AlphaFoldDB" id="A0A450UCB3"/>
<organism evidence="11">
    <name type="scientific">Candidatus Kentrum eta</name>
    <dbReference type="NCBI Taxonomy" id="2126337"/>
    <lineage>
        <taxon>Bacteria</taxon>
        <taxon>Pseudomonadati</taxon>
        <taxon>Pseudomonadota</taxon>
        <taxon>Gammaproteobacteria</taxon>
        <taxon>Candidatus Kentrum</taxon>
    </lineage>
</organism>
<reference evidence="11" key="1">
    <citation type="submission" date="2019-02" db="EMBL/GenBank/DDBJ databases">
        <authorList>
            <person name="Gruber-Vodicka R. H."/>
            <person name="Seah K. B. B."/>
        </authorList>
    </citation>
    <scope>NUCLEOTIDE SEQUENCE</scope>
    <source>
        <strain evidence="12">BECK_SA2B12</strain>
        <strain evidence="10">BECK_SA2B15</strain>
        <strain evidence="11">BECK_SA2B20</strain>
    </source>
</reference>
<keyword evidence="2" id="KW-1003">Cell membrane</keyword>
<feature type="transmembrane region" description="Helical" evidence="8">
    <location>
        <begin position="98"/>
        <end position="120"/>
    </location>
</feature>
<evidence type="ECO:0000259" key="9">
    <source>
        <dbReference type="Pfam" id="PF01618"/>
    </source>
</evidence>
<comment type="similarity">
    <text evidence="6">Belongs to the exbB/tolQ family.</text>
</comment>
<evidence type="ECO:0000256" key="4">
    <source>
        <dbReference type="ARBA" id="ARBA00022989"/>
    </source>
</evidence>
<sequence>MTTPTVTCPHCHASFQCPEEILGEYIYCTNCWKKFNTDPSTSFEGGQPGPSQDADPALAPSGPPPREAASPAPSSGPDAGEIPPLPPPTPAARETHPLVPSGIGLLATIAFYLVLVLPLGDTYFGALFGNRGWVPYVITFLTFWSAGILVLKYLGFHHQKEAFDTYLLPDASGAKIGVADVPRYIKRLSHLRENLSKTLLLQRVIRGLRHFHARRDTGEVGEFLTTQSDLDAARVESGYALLKVFIWAIPILGFIGTVIGIGDAVGGFSGAIQEAKELELIKGALGDVTTGLGVAFDTTLLALAMSLLIVFPTSYLEREEEAILARIDEYCGERLIPLLDDGARGPAANMGEEARQLIAGEFAAHRKALEDWSHRLGHIGEIITGQVVSGWKQVHGKLQEQYLENAAGMKEMGDGLRETTDSLSQIAPSLTEKMDASLQNVVAAWEGNLRRTDEIGRGLETNLNTFRTTVTETSGRYAEQAADSLKQLQTASEDMARDIGAALNAQKGLVGQFTHQMEILKSQTAEYAGDEQARAETMIQEFSRSLMISSEQLTQAHRSTLEKIGTEQTHQIGSTAKEVTRELGIVLGGYRRQIEALDKLLAGHRDMITRSDAFVDTMRNADERIARLDKTLHALNDTLIQRKTSWFPFNRRGL</sequence>
<evidence type="ECO:0000256" key="7">
    <source>
        <dbReference type="SAM" id="MobiDB-lite"/>
    </source>
</evidence>
<dbReference type="PANTHER" id="PTHR30625">
    <property type="entry name" value="PROTEIN TOLQ"/>
    <property type="match status" value="1"/>
</dbReference>
<evidence type="ECO:0000313" key="12">
    <source>
        <dbReference type="EMBL" id="VFJ96373.1"/>
    </source>
</evidence>
<proteinExistence type="inferred from homology"/>
<dbReference type="EMBL" id="CAADFJ010000006">
    <property type="protein sequence ID" value="VFJ96373.1"/>
    <property type="molecule type" value="Genomic_DNA"/>
</dbReference>